<protein>
    <submittedName>
        <fullName evidence="1">Uncharacterized protein</fullName>
    </submittedName>
</protein>
<comment type="caution">
    <text evidence="1">The sequence shown here is derived from an EMBL/GenBank/DDBJ whole genome shotgun (WGS) entry which is preliminary data.</text>
</comment>
<dbReference type="Proteomes" id="UP000027466">
    <property type="component" value="Unassembled WGS sequence"/>
</dbReference>
<sequence>MIFIEITSRTGQIFQMDIATGLETRMLRPSGTVQMSPALSPGRFARYDLTVRETHWCFHPNAVSNHQEGVSVCAAPGAQFG</sequence>
<name>A0A069PYL6_9BURK</name>
<reference evidence="1 2" key="1">
    <citation type="submission" date="2014-03" db="EMBL/GenBank/DDBJ databases">
        <title>Draft Genome Sequences of Four Burkholderia Strains.</title>
        <authorList>
            <person name="Liu X.Y."/>
            <person name="Li C.X."/>
            <person name="Xu J.H."/>
        </authorList>
    </citation>
    <scope>NUCLEOTIDE SEQUENCE [LARGE SCALE GENOMIC DNA]</scope>
    <source>
        <strain evidence="1 2">DSM 50014</strain>
    </source>
</reference>
<accession>A0A069PYL6</accession>
<dbReference type="EMBL" id="JFHC01000001">
    <property type="protein sequence ID" value="KDR44944.1"/>
    <property type="molecule type" value="Genomic_DNA"/>
</dbReference>
<evidence type="ECO:0000313" key="1">
    <source>
        <dbReference type="EMBL" id="KDR44944.1"/>
    </source>
</evidence>
<keyword evidence="2" id="KW-1185">Reference proteome</keyword>
<gene>
    <name evidence="1" type="ORF">BG61_00120</name>
</gene>
<proteinExistence type="predicted"/>
<evidence type="ECO:0000313" key="2">
    <source>
        <dbReference type="Proteomes" id="UP000027466"/>
    </source>
</evidence>
<dbReference type="AlphaFoldDB" id="A0A069PYL6"/>
<organism evidence="1 2">
    <name type="scientific">Caballeronia glathei</name>
    <dbReference type="NCBI Taxonomy" id="60547"/>
    <lineage>
        <taxon>Bacteria</taxon>
        <taxon>Pseudomonadati</taxon>
        <taxon>Pseudomonadota</taxon>
        <taxon>Betaproteobacteria</taxon>
        <taxon>Burkholderiales</taxon>
        <taxon>Burkholderiaceae</taxon>
        <taxon>Caballeronia</taxon>
    </lineage>
</organism>